<dbReference type="GO" id="GO:0005667">
    <property type="term" value="C:transcription regulator complex"/>
    <property type="evidence" value="ECO:0007669"/>
    <property type="project" value="TreeGrafter"/>
</dbReference>
<keyword evidence="1" id="KW-0539">Nucleus</keyword>
<dbReference type="Pfam" id="PF02944">
    <property type="entry name" value="BESS"/>
    <property type="match status" value="1"/>
</dbReference>
<protein>
    <submittedName>
        <fullName evidence="6">Ataxin-2 homolog</fullName>
    </submittedName>
</protein>
<evidence type="ECO:0000256" key="1">
    <source>
        <dbReference type="PROSITE-ProRule" id="PRU00371"/>
    </source>
</evidence>
<evidence type="ECO:0000313" key="6">
    <source>
        <dbReference type="RefSeq" id="XP_034118616.1"/>
    </source>
</evidence>
<dbReference type="GeneID" id="117577797"/>
<evidence type="ECO:0000259" key="4">
    <source>
        <dbReference type="PROSITE" id="PS51031"/>
    </source>
</evidence>
<organism evidence="5 6">
    <name type="scientific">Drosophila albomicans</name>
    <name type="common">Fruit fly</name>
    <dbReference type="NCBI Taxonomy" id="7291"/>
    <lineage>
        <taxon>Eukaryota</taxon>
        <taxon>Metazoa</taxon>
        <taxon>Ecdysozoa</taxon>
        <taxon>Arthropoda</taxon>
        <taxon>Hexapoda</taxon>
        <taxon>Insecta</taxon>
        <taxon>Pterygota</taxon>
        <taxon>Neoptera</taxon>
        <taxon>Endopterygota</taxon>
        <taxon>Diptera</taxon>
        <taxon>Brachycera</taxon>
        <taxon>Muscomorpha</taxon>
        <taxon>Ephydroidea</taxon>
        <taxon>Drosophilidae</taxon>
        <taxon>Drosophila</taxon>
    </lineage>
</organism>
<gene>
    <name evidence="6" type="primary">LOC117577797</name>
</gene>
<dbReference type="GO" id="GO:0006357">
    <property type="term" value="P:regulation of transcription by RNA polymerase II"/>
    <property type="evidence" value="ECO:0007669"/>
    <property type="project" value="TreeGrafter"/>
</dbReference>
<evidence type="ECO:0000259" key="3">
    <source>
        <dbReference type="PROSITE" id="PS51029"/>
    </source>
</evidence>
<keyword evidence="5" id="KW-1185">Reference proteome</keyword>
<dbReference type="PROSITE" id="PS51031">
    <property type="entry name" value="BESS"/>
    <property type="match status" value="1"/>
</dbReference>
<dbReference type="GO" id="GO:0003677">
    <property type="term" value="F:DNA binding"/>
    <property type="evidence" value="ECO:0007669"/>
    <property type="project" value="InterPro"/>
</dbReference>
<feature type="region of interest" description="Disordered" evidence="2">
    <location>
        <begin position="150"/>
        <end position="202"/>
    </location>
</feature>
<dbReference type="GO" id="GO:0005634">
    <property type="term" value="C:nucleus"/>
    <property type="evidence" value="ECO:0007669"/>
    <property type="project" value="UniProtKB-SubCell"/>
</dbReference>
<evidence type="ECO:0000313" key="5">
    <source>
        <dbReference type="Proteomes" id="UP000515160"/>
    </source>
</evidence>
<feature type="region of interest" description="Disordered" evidence="2">
    <location>
        <begin position="270"/>
        <end position="326"/>
    </location>
</feature>
<evidence type="ECO:0000256" key="2">
    <source>
        <dbReference type="SAM" id="MobiDB-lite"/>
    </source>
</evidence>
<feature type="compositionally biased region" description="Low complexity" evidence="2">
    <location>
        <begin position="273"/>
        <end position="307"/>
    </location>
</feature>
<reference evidence="6" key="1">
    <citation type="submission" date="2025-08" db="UniProtKB">
        <authorList>
            <consortium name="RefSeq"/>
        </authorList>
    </citation>
    <scope>IDENTIFICATION</scope>
    <source>
        <strain evidence="6">15112-1751.03</strain>
        <tissue evidence="6">Whole Adult</tissue>
    </source>
</reference>
<proteinExistence type="predicted"/>
<dbReference type="OrthoDB" id="6147983at2759"/>
<dbReference type="InterPro" id="IPR039353">
    <property type="entry name" value="TF_Adf1"/>
</dbReference>
<comment type="subcellular location">
    <subcellularLocation>
        <location evidence="1">Nucleus</location>
    </subcellularLocation>
</comment>
<dbReference type="InterPro" id="IPR006578">
    <property type="entry name" value="MADF-dom"/>
</dbReference>
<sequence length="383" mass="43085">MARKDDPVFNVKFVELVEKQACLWNYTHPGYSKKEEVQKAWQHVANEIKDTVRNSRERWRTIRSSFLRSLKLARTQTGRGKRKYYLSKYLQFLIPYTKSRACHKQLQPAAVAGQQQQQQGTQIHSQIQTANGGMVLRKPSTSTFLATLGTQQPMTRIGHMRQQQCAPDEDTKDSSESVAQPSPEQQQQQHSDDEPPDEQLLDDETNATPLRLQAIKVEHQQPHQQPQHPQSTEKIVAAQHSLVTLPVTMAAALRNNLDWTELTEWLKCSTSGSNNHHQQQQQQQFHLQQQHNNSSSSNMMSHQLVASTPPPATGTPAPAPPPATTSATMTATVAAAAASPPDADYSFLISLHPYLKEMSGKQNRRFRQKVVGLIDNVLDNVDI</sequence>
<dbReference type="InterPro" id="IPR004210">
    <property type="entry name" value="BESS_motif"/>
</dbReference>
<name>A0A6P8XPU2_DROAB</name>
<feature type="domain" description="MADF" evidence="3">
    <location>
        <begin position="12"/>
        <end position="98"/>
    </location>
</feature>
<dbReference type="PANTHER" id="PTHR12243:SF60">
    <property type="entry name" value="SI:CH211-15D5.12-RELATED"/>
    <property type="match status" value="1"/>
</dbReference>
<feature type="domain" description="BESS" evidence="4">
    <location>
        <begin position="341"/>
        <end position="380"/>
    </location>
</feature>
<dbReference type="AlphaFoldDB" id="A0A6P8XPU2"/>
<accession>A0A6P8XPU2</accession>
<dbReference type="SMART" id="SM00595">
    <property type="entry name" value="MADF"/>
    <property type="match status" value="1"/>
</dbReference>
<feature type="compositionally biased region" description="Low complexity" evidence="2">
    <location>
        <begin position="176"/>
        <end position="189"/>
    </location>
</feature>
<dbReference type="PANTHER" id="PTHR12243">
    <property type="entry name" value="MADF DOMAIN TRANSCRIPTION FACTOR"/>
    <property type="match status" value="1"/>
</dbReference>
<dbReference type="Proteomes" id="UP000515160">
    <property type="component" value="Chromosome X"/>
</dbReference>
<feature type="compositionally biased region" description="Pro residues" evidence="2">
    <location>
        <begin position="308"/>
        <end position="323"/>
    </location>
</feature>
<dbReference type="RefSeq" id="XP_034118616.1">
    <property type="nucleotide sequence ID" value="XM_034262725.2"/>
</dbReference>
<dbReference type="PROSITE" id="PS51029">
    <property type="entry name" value="MADF"/>
    <property type="match status" value="1"/>
</dbReference>
<dbReference type="Pfam" id="PF10545">
    <property type="entry name" value="MADF_DNA_bdg"/>
    <property type="match status" value="1"/>
</dbReference>